<reference evidence="3 4" key="1">
    <citation type="submission" date="2007-05" db="EMBL/GenBank/DDBJ databases">
        <title>Complete sequence of chromosome of Acidiphilium cryptum JF-5.</title>
        <authorList>
            <consortium name="US DOE Joint Genome Institute"/>
            <person name="Copeland A."/>
            <person name="Lucas S."/>
            <person name="Lapidus A."/>
            <person name="Barry K."/>
            <person name="Detter J.C."/>
            <person name="Glavina del Rio T."/>
            <person name="Hammon N."/>
            <person name="Israni S."/>
            <person name="Dalin E."/>
            <person name="Tice H."/>
            <person name="Pitluck S."/>
            <person name="Sims D."/>
            <person name="Brettin T."/>
            <person name="Bruce D."/>
            <person name="Han C."/>
            <person name="Schmutz J."/>
            <person name="Larimer F."/>
            <person name="Land M."/>
            <person name="Hauser L."/>
            <person name="Kyrpides N."/>
            <person name="Kim E."/>
            <person name="Magnuson T."/>
            <person name="Richardson P."/>
        </authorList>
    </citation>
    <scope>NUCLEOTIDE SEQUENCE [LARGE SCALE GENOMIC DNA]</scope>
    <source>
        <strain evidence="3 4">JF-5</strain>
    </source>
</reference>
<dbReference type="Proteomes" id="UP000000245">
    <property type="component" value="Chromosome"/>
</dbReference>
<dbReference type="InterPro" id="IPR002347">
    <property type="entry name" value="SDR_fam"/>
</dbReference>
<dbReference type="KEGG" id="acr:Acry_2599"/>
<dbReference type="PRINTS" id="PR00080">
    <property type="entry name" value="SDRFAMILY"/>
</dbReference>
<sequence>MTAHANAIYPSLKDRAVFITGGGGGIGASVVQHFAEQGSRIVFVDIDAAGGQRVVEQVMAKGHAAPHFFQCDLRDIEALKATIAKGAEAVGPFTVLVNNAAHDERHPTMDVTVEYWEDRLQVNLRHQFFAAQAIIPMMKAAGGGAIVNFGSSSWHKGQGGMPAYVTAKAGIEALTRSLARDFGPDNIRVNCVVPGWIMTERQIEKWLTPEGEETLMKQQCLKQKLTPADVARMVLWLAADDSRMVTSHNFFVDAGWI</sequence>
<dbReference type="PRINTS" id="PR00081">
    <property type="entry name" value="GDHRDH"/>
</dbReference>
<accession>A5G1Q8</accession>
<gene>
    <name evidence="3" type="ordered locus">Acry_2599</name>
</gene>
<dbReference type="FunFam" id="3.40.50.720:FF:000084">
    <property type="entry name" value="Short-chain dehydrogenase reductase"/>
    <property type="match status" value="1"/>
</dbReference>
<dbReference type="Pfam" id="PF13561">
    <property type="entry name" value="adh_short_C2"/>
    <property type="match status" value="1"/>
</dbReference>
<evidence type="ECO:0000256" key="2">
    <source>
        <dbReference type="ARBA" id="ARBA00023002"/>
    </source>
</evidence>
<dbReference type="STRING" id="349163.Acry_2599"/>
<dbReference type="PANTHER" id="PTHR43639:SF1">
    <property type="entry name" value="SHORT-CHAIN DEHYDROGENASE_REDUCTASE FAMILY PROTEIN"/>
    <property type="match status" value="1"/>
</dbReference>
<evidence type="ECO:0000313" key="3">
    <source>
        <dbReference type="EMBL" id="ABQ31790.1"/>
    </source>
</evidence>
<dbReference type="CDD" id="cd05233">
    <property type="entry name" value="SDR_c"/>
    <property type="match status" value="1"/>
</dbReference>
<dbReference type="GO" id="GO:0016491">
    <property type="term" value="F:oxidoreductase activity"/>
    <property type="evidence" value="ECO:0007669"/>
    <property type="project" value="UniProtKB-KW"/>
</dbReference>
<evidence type="ECO:0000256" key="1">
    <source>
        <dbReference type="ARBA" id="ARBA00006484"/>
    </source>
</evidence>
<dbReference type="InterPro" id="IPR036291">
    <property type="entry name" value="NAD(P)-bd_dom_sf"/>
</dbReference>
<dbReference type="RefSeq" id="WP_012040171.1">
    <property type="nucleotide sequence ID" value="NC_009484.1"/>
</dbReference>
<dbReference type="EMBL" id="CP000697">
    <property type="protein sequence ID" value="ABQ31790.1"/>
    <property type="molecule type" value="Genomic_DNA"/>
</dbReference>
<dbReference type="eggNOG" id="COG1028">
    <property type="taxonomic scope" value="Bacteria"/>
</dbReference>
<protein>
    <submittedName>
        <fullName evidence="3">Short-chain dehydrogenase/reductase SDR</fullName>
    </submittedName>
</protein>
<proteinExistence type="inferred from homology"/>
<name>A5G1Q8_ACICJ</name>
<dbReference type="PROSITE" id="PS00061">
    <property type="entry name" value="ADH_SHORT"/>
    <property type="match status" value="1"/>
</dbReference>
<keyword evidence="4" id="KW-1185">Reference proteome</keyword>
<dbReference type="AlphaFoldDB" id="A5G1Q8"/>
<evidence type="ECO:0000313" key="4">
    <source>
        <dbReference type="Proteomes" id="UP000000245"/>
    </source>
</evidence>
<organism evidence="3 4">
    <name type="scientific">Acidiphilium cryptum (strain JF-5)</name>
    <dbReference type="NCBI Taxonomy" id="349163"/>
    <lineage>
        <taxon>Bacteria</taxon>
        <taxon>Pseudomonadati</taxon>
        <taxon>Pseudomonadota</taxon>
        <taxon>Alphaproteobacteria</taxon>
        <taxon>Acetobacterales</taxon>
        <taxon>Acidocellaceae</taxon>
        <taxon>Acidiphilium</taxon>
    </lineage>
</organism>
<dbReference type="SUPFAM" id="SSF51735">
    <property type="entry name" value="NAD(P)-binding Rossmann-fold domains"/>
    <property type="match status" value="1"/>
</dbReference>
<dbReference type="PANTHER" id="PTHR43639">
    <property type="entry name" value="OXIDOREDUCTASE, SHORT-CHAIN DEHYDROGENASE/REDUCTASE FAMILY (AFU_ORTHOLOGUE AFUA_5G02870)"/>
    <property type="match status" value="1"/>
</dbReference>
<dbReference type="Gene3D" id="3.40.50.720">
    <property type="entry name" value="NAD(P)-binding Rossmann-like Domain"/>
    <property type="match status" value="1"/>
</dbReference>
<dbReference type="InterPro" id="IPR020904">
    <property type="entry name" value="Sc_DH/Rdtase_CS"/>
</dbReference>
<keyword evidence="2" id="KW-0560">Oxidoreductase</keyword>
<comment type="similarity">
    <text evidence="1">Belongs to the short-chain dehydrogenases/reductases (SDR) family.</text>
</comment>
<dbReference type="HOGENOM" id="CLU_010194_1_0_5"/>